<accession>A0A7R9ID92</accession>
<reference evidence="2" key="1">
    <citation type="submission" date="2020-11" db="EMBL/GenBank/DDBJ databases">
        <authorList>
            <person name="Tran Van P."/>
        </authorList>
    </citation>
    <scope>NUCLEOTIDE SEQUENCE</scope>
</reference>
<dbReference type="EMBL" id="OE000614">
    <property type="protein sequence ID" value="CAD7454487.1"/>
    <property type="molecule type" value="Genomic_DNA"/>
</dbReference>
<name>A0A7R9ID92_9NEOP</name>
<proteinExistence type="predicted"/>
<evidence type="ECO:0000256" key="1">
    <source>
        <dbReference type="SAM" id="MobiDB-lite"/>
    </source>
</evidence>
<protein>
    <submittedName>
        <fullName evidence="2">Uncharacterized protein</fullName>
    </submittedName>
</protein>
<dbReference type="AlphaFoldDB" id="A0A7R9ID92"/>
<feature type="compositionally biased region" description="Acidic residues" evidence="1">
    <location>
        <begin position="156"/>
        <end position="165"/>
    </location>
</feature>
<feature type="region of interest" description="Disordered" evidence="1">
    <location>
        <begin position="142"/>
        <end position="165"/>
    </location>
</feature>
<sequence length="165" mass="18160">MDNNRLSKSTYCSIVLPVYLDSFVSLCSDESTTTVVKGHGEYSRFTVHGARLDWGLDIFKIPALNLPVLPATEQVWMSATDCQTSHTADMTSEGDFQTTTGEVPNLHTYKQVTTDKMDGPVAGHGSLRTGDVWVREKFGKLGRNGRGCARRPAEAETLDDDDDDN</sequence>
<organism evidence="2">
    <name type="scientific">Timema tahoe</name>
    <dbReference type="NCBI Taxonomy" id="61484"/>
    <lineage>
        <taxon>Eukaryota</taxon>
        <taxon>Metazoa</taxon>
        <taxon>Ecdysozoa</taxon>
        <taxon>Arthropoda</taxon>
        <taxon>Hexapoda</taxon>
        <taxon>Insecta</taxon>
        <taxon>Pterygota</taxon>
        <taxon>Neoptera</taxon>
        <taxon>Polyneoptera</taxon>
        <taxon>Phasmatodea</taxon>
        <taxon>Timematodea</taxon>
        <taxon>Timematoidea</taxon>
        <taxon>Timematidae</taxon>
        <taxon>Timema</taxon>
    </lineage>
</organism>
<evidence type="ECO:0000313" key="2">
    <source>
        <dbReference type="EMBL" id="CAD7454487.1"/>
    </source>
</evidence>
<gene>
    <name evidence="2" type="ORF">TTEB3V08_LOCUS2590</name>
</gene>